<accession>A0A2T2MZ98</accession>
<sequence>MRWYKMAEKLGWGSLCLLPYDVVSNYWVEQALSSAEWDIWIGVAQRTNPDAIAAGRELDAWLGAECIAGGSIAEREMLQIEADVSGRVEEVMDGED</sequence>
<dbReference type="AlphaFoldDB" id="A0A2T2MZ98"/>
<evidence type="ECO:0000313" key="1">
    <source>
        <dbReference type="EMBL" id="PSN58542.1"/>
    </source>
</evidence>
<dbReference type="EMBL" id="KZ678316">
    <property type="protein sequence ID" value="PSN58542.1"/>
    <property type="molecule type" value="Genomic_DNA"/>
</dbReference>
<feature type="non-terminal residue" evidence="1">
    <location>
        <position position="96"/>
    </location>
</feature>
<name>A0A2T2MZ98_CORCC</name>
<evidence type="ECO:0000313" key="2">
    <source>
        <dbReference type="Proteomes" id="UP000240883"/>
    </source>
</evidence>
<keyword evidence="2" id="KW-1185">Reference proteome</keyword>
<organism evidence="1 2">
    <name type="scientific">Corynespora cassiicola Philippines</name>
    <dbReference type="NCBI Taxonomy" id="1448308"/>
    <lineage>
        <taxon>Eukaryota</taxon>
        <taxon>Fungi</taxon>
        <taxon>Dikarya</taxon>
        <taxon>Ascomycota</taxon>
        <taxon>Pezizomycotina</taxon>
        <taxon>Dothideomycetes</taxon>
        <taxon>Pleosporomycetidae</taxon>
        <taxon>Pleosporales</taxon>
        <taxon>Corynesporascaceae</taxon>
        <taxon>Corynespora</taxon>
    </lineage>
</organism>
<gene>
    <name evidence="1" type="ORF">BS50DRAFT_443596</name>
</gene>
<reference evidence="1 2" key="1">
    <citation type="journal article" date="2018" name="Front. Microbiol.">
        <title>Genome-Wide Analysis of Corynespora cassiicola Leaf Fall Disease Putative Effectors.</title>
        <authorList>
            <person name="Lopez D."/>
            <person name="Ribeiro S."/>
            <person name="Label P."/>
            <person name="Fumanal B."/>
            <person name="Venisse J.S."/>
            <person name="Kohler A."/>
            <person name="de Oliveira R.R."/>
            <person name="Labutti K."/>
            <person name="Lipzen A."/>
            <person name="Lail K."/>
            <person name="Bauer D."/>
            <person name="Ohm R.A."/>
            <person name="Barry K.W."/>
            <person name="Spatafora J."/>
            <person name="Grigoriev I.V."/>
            <person name="Martin F.M."/>
            <person name="Pujade-Renaud V."/>
        </authorList>
    </citation>
    <scope>NUCLEOTIDE SEQUENCE [LARGE SCALE GENOMIC DNA]</scope>
    <source>
        <strain evidence="1 2">Philippines</strain>
    </source>
</reference>
<protein>
    <submittedName>
        <fullName evidence="1">Uncharacterized protein</fullName>
    </submittedName>
</protein>
<dbReference type="Proteomes" id="UP000240883">
    <property type="component" value="Unassembled WGS sequence"/>
</dbReference>
<proteinExistence type="predicted"/>
<dbReference type="OrthoDB" id="3668852at2759"/>